<accession>A0A1J7CD21</accession>
<sequence length="155" mass="17152">MDKLVIANPLKLKLWMGTVVPVGVSLAAFVGADRGAALLVAVVCACLAVYLWGSRTVLTAGGIARGRLFIAHGTIPWKRITDVSQDFSDMANGSGTYSFIVVEIDGRRTVRLPGSYRYDEMGVPTDEFLEDLRAVRERWLRATGRRPRMAGRRRR</sequence>
<comment type="caution">
    <text evidence="2">The sequence shown here is derived from an EMBL/GenBank/DDBJ whole genome shotgun (WGS) entry which is preliminary data.</text>
</comment>
<proteinExistence type="predicted"/>
<dbReference type="AlphaFoldDB" id="A0A1J7CD21"/>
<dbReference type="EMBL" id="MLCF01000002">
    <property type="protein sequence ID" value="OIV39460.1"/>
    <property type="molecule type" value="Genomic_DNA"/>
</dbReference>
<dbReference type="RefSeq" id="WP_071654663.1">
    <property type="nucleotide sequence ID" value="NZ_MLCF01000002.1"/>
</dbReference>
<keyword evidence="1" id="KW-0472">Membrane</keyword>
<evidence type="ECO:0008006" key="4">
    <source>
        <dbReference type="Google" id="ProtNLM"/>
    </source>
</evidence>
<keyword evidence="3" id="KW-1185">Reference proteome</keyword>
<keyword evidence="1" id="KW-1133">Transmembrane helix</keyword>
<gene>
    <name evidence="2" type="ORF">BIV57_01095</name>
</gene>
<evidence type="ECO:0000313" key="3">
    <source>
        <dbReference type="Proteomes" id="UP000243342"/>
    </source>
</evidence>
<dbReference type="Proteomes" id="UP000243342">
    <property type="component" value="Unassembled WGS sequence"/>
</dbReference>
<evidence type="ECO:0000256" key="1">
    <source>
        <dbReference type="SAM" id="Phobius"/>
    </source>
</evidence>
<evidence type="ECO:0000313" key="2">
    <source>
        <dbReference type="EMBL" id="OIV39460.1"/>
    </source>
</evidence>
<protein>
    <recommendedName>
        <fullName evidence="4">PH domain-containing protein</fullName>
    </recommendedName>
</protein>
<feature type="transmembrane region" description="Helical" evidence="1">
    <location>
        <begin position="36"/>
        <end position="53"/>
    </location>
</feature>
<keyword evidence="1" id="KW-0812">Transmembrane</keyword>
<feature type="transmembrane region" description="Helical" evidence="1">
    <location>
        <begin position="12"/>
        <end position="30"/>
    </location>
</feature>
<name>A0A1J7CD21_9ACTN</name>
<reference evidence="2 3" key="1">
    <citation type="submission" date="2016-10" db="EMBL/GenBank/DDBJ databases">
        <title>Genome sequence of Streptomyces gilvigriseus MUSC 26.</title>
        <authorList>
            <person name="Lee L.-H."/>
            <person name="Ser H.-L."/>
        </authorList>
    </citation>
    <scope>NUCLEOTIDE SEQUENCE [LARGE SCALE GENOMIC DNA]</scope>
    <source>
        <strain evidence="2 3">MUSC 26</strain>
    </source>
</reference>
<organism evidence="2 3">
    <name type="scientific">Mangrovactinospora gilvigrisea</name>
    <dbReference type="NCBI Taxonomy" id="1428644"/>
    <lineage>
        <taxon>Bacteria</taxon>
        <taxon>Bacillati</taxon>
        <taxon>Actinomycetota</taxon>
        <taxon>Actinomycetes</taxon>
        <taxon>Kitasatosporales</taxon>
        <taxon>Streptomycetaceae</taxon>
        <taxon>Mangrovactinospora</taxon>
    </lineage>
</organism>